<name>A0AAW6DWV0_9FIRM</name>
<organism evidence="2 4">
    <name type="scientific">Ruminococcus bicirculans</name>
    <name type="common">ex Wegman et al. 2014</name>
    <dbReference type="NCBI Taxonomy" id="1160721"/>
    <lineage>
        <taxon>Bacteria</taxon>
        <taxon>Bacillati</taxon>
        <taxon>Bacillota</taxon>
        <taxon>Clostridia</taxon>
        <taxon>Eubacteriales</taxon>
        <taxon>Oscillospiraceae</taxon>
        <taxon>Ruminococcus</taxon>
    </lineage>
</organism>
<dbReference type="EMBL" id="JAQMLU010000024">
    <property type="protein sequence ID" value="MDB8751157.1"/>
    <property type="molecule type" value="Genomic_DNA"/>
</dbReference>
<reference evidence="2" key="1">
    <citation type="submission" date="2023-01" db="EMBL/GenBank/DDBJ databases">
        <title>Human gut microbiome strain richness.</title>
        <authorList>
            <person name="Chen-Liaw A."/>
        </authorList>
    </citation>
    <scope>NUCLEOTIDE SEQUENCE</scope>
    <source>
        <strain evidence="3">D43st1_D9_D43t1_170807</strain>
        <strain evidence="2">D59st1_B8_D59t2_181005</strain>
    </source>
</reference>
<dbReference type="Proteomes" id="UP001213042">
    <property type="component" value="Unassembled WGS sequence"/>
</dbReference>
<feature type="coiled-coil region" evidence="1">
    <location>
        <begin position="15"/>
        <end position="42"/>
    </location>
</feature>
<accession>A0AAW6DWV0</accession>
<dbReference type="AlphaFoldDB" id="A0AAW6DWV0"/>
<evidence type="ECO:0000256" key="1">
    <source>
        <dbReference type="SAM" id="Coils"/>
    </source>
</evidence>
<evidence type="ECO:0000313" key="2">
    <source>
        <dbReference type="EMBL" id="MDB8741131.1"/>
    </source>
</evidence>
<evidence type="ECO:0000313" key="3">
    <source>
        <dbReference type="EMBL" id="MDB8751157.1"/>
    </source>
</evidence>
<proteinExistence type="predicted"/>
<keyword evidence="1" id="KW-0175">Coiled coil</keyword>
<evidence type="ECO:0000313" key="4">
    <source>
        <dbReference type="Proteomes" id="UP001211421"/>
    </source>
</evidence>
<dbReference type="EMBL" id="JAQMLS010000002">
    <property type="protein sequence ID" value="MDB8741131.1"/>
    <property type="molecule type" value="Genomic_DNA"/>
</dbReference>
<dbReference type="Proteomes" id="UP001211421">
    <property type="component" value="Unassembled WGS sequence"/>
</dbReference>
<comment type="caution">
    <text evidence="2">The sequence shown here is derived from an EMBL/GenBank/DDBJ whole genome shotgun (WGS) entry which is preliminary data.</text>
</comment>
<dbReference type="RefSeq" id="WP_195221660.1">
    <property type="nucleotide sequence ID" value="NZ_CAKVSD010000012.1"/>
</dbReference>
<protein>
    <submittedName>
        <fullName evidence="2">Uncharacterized protein</fullName>
    </submittedName>
</protein>
<sequence>MERIDKKIAENHQRQDFLRKRIQSDKEELAKLESEARVLEHSQLAVVFSCEIKDVNSLVTKEHDTLMRLRSQGITDDMLEALANGEISINTNSEEDTNESKVF</sequence>
<gene>
    <name evidence="2" type="ORF">PNV70_03500</name>
    <name evidence="3" type="ORF">PNW00_11955</name>
</gene>